<dbReference type="CDD" id="cd04867">
    <property type="entry name" value="TGS_YchF_OLA1"/>
    <property type="match status" value="1"/>
</dbReference>
<dbReference type="InterPro" id="IPR006073">
    <property type="entry name" value="GTP-bd"/>
</dbReference>
<comment type="similarity">
    <text evidence="6">Belongs to the TRAFAC class OBG-HflX-like GTPase superfamily. OBG GTPase family. YchF/OLA1 subfamily.</text>
</comment>
<sequence length="366" mass="40343">MALTAGIVGLPNVGKSTLFNAITKAGALAANYPFATIDPNVGIVEVPDERLNVLTEMVVPKKTIPTAFEFTDIAGIVKGASKGEGLGNKFLAHIREVDAICQVVRAFDDENVTHVSGKIDPIDDIEIINMELIFADLESIEKRLPRLEKMARQKDKEAMAEQALLSKIKEGLENDQPVRALEFTEEEAQQVKTLHLLTQKPMLYVANVAEEELADLDQNVHLKSIQEYAEKEGSEVIVISAKVEEEIAVLDEEEKEMFLEDLGIEESGLDKLIKAAYGLLGLATYFTAGVEEVRAWTFKEGMTAPECAGIIHTDFQKGFIRAETVSYDDLVGNGNMAKAKEAGKVRLEGKDYIMKDGDVVHFRFNV</sequence>
<dbReference type="RefSeq" id="WP_160656469.1">
    <property type="nucleotide sequence ID" value="NZ_JBHRWU010000001.1"/>
</dbReference>
<dbReference type="Pfam" id="PF06071">
    <property type="entry name" value="YchF-GTPase_C"/>
    <property type="match status" value="1"/>
</dbReference>
<dbReference type="OrthoDB" id="9807318at2"/>
<dbReference type="NCBIfam" id="TIGR00092">
    <property type="entry name" value="redox-regulated ATPase YchF"/>
    <property type="match status" value="1"/>
</dbReference>
<evidence type="ECO:0000256" key="3">
    <source>
        <dbReference type="ARBA" id="ARBA00022741"/>
    </source>
</evidence>
<dbReference type="GO" id="GO:0005524">
    <property type="term" value="F:ATP binding"/>
    <property type="evidence" value="ECO:0007669"/>
    <property type="project" value="UniProtKB-UniRule"/>
</dbReference>
<dbReference type="CDD" id="cd01900">
    <property type="entry name" value="YchF"/>
    <property type="match status" value="1"/>
</dbReference>
<dbReference type="SUPFAM" id="SSF52540">
    <property type="entry name" value="P-loop containing nucleoside triphosphate hydrolases"/>
    <property type="match status" value="1"/>
</dbReference>
<reference evidence="9 10" key="1">
    <citation type="submission" date="2019-12" db="EMBL/GenBank/DDBJ databases">
        <title>Salinicoccus cyprini sp. nov., isolated from gastro-intestinal tract of mirror carp, Cyprinus carpio var. specularis, collected from Gobind Sagar Reservoir, Himachal Pradesh, India.</title>
        <authorList>
            <person name="Talwar C."/>
            <person name="Singh A.K."/>
            <person name="Lal R."/>
            <person name="Negi R.K."/>
        </authorList>
    </citation>
    <scope>NUCLEOTIDE SEQUENCE [LARGE SCALE GENOMIC DNA]</scope>
    <source>
        <strain evidence="9 10">J-82</strain>
    </source>
</reference>
<dbReference type="InterPro" id="IPR023192">
    <property type="entry name" value="TGS-like_dom_sf"/>
</dbReference>
<dbReference type="InterPro" id="IPR004396">
    <property type="entry name" value="ATPase_YchF/OLA1"/>
</dbReference>
<evidence type="ECO:0000256" key="1">
    <source>
        <dbReference type="ARBA" id="ARBA00001946"/>
    </source>
</evidence>
<dbReference type="PROSITE" id="PS51880">
    <property type="entry name" value="TGS"/>
    <property type="match status" value="1"/>
</dbReference>
<dbReference type="GO" id="GO:0016887">
    <property type="term" value="F:ATP hydrolysis activity"/>
    <property type="evidence" value="ECO:0007669"/>
    <property type="project" value="UniProtKB-UniRule"/>
</dbReference>
<protein>
    <recommendedName>
        <fullName evidence="6">Ribosome-binding ATPase YchF</fullName>
    </recommendedName>
</protein>
<dbReference type="HAMAP" id="MF_00944">
    <property type="entry name" value="YchF_OLA1_ATPase"/>
    <property type="match status" value="1"/>
</dbReference>
<evidence type="ECO:0000256" key="6">
    <source>
        <dbReference type="HAMAP-Rule" id="MF_00944"/>
    </source>
</evidence>
<dbReference type="PANTHER" id="PTHR23305:SF18">
    <property type="entry name" value="OBG-TYPE G DOMAIN-CONTAINING PROTEIN"/>
    <property type="match status" value="1"/>
</dbReference>
<evidence type="ECO:0000256" key="2">
    <source>
        <dbReference type="ARBA" id="ARBA00022723"/>
    </source>
</evidence>
<gene>
    <name evidence="6 9" type="primary">ychF</name>
    <name evidence="9" type="ORF">GQ671_09950</name>
</gene>
<dbReference type="Gene3D" id="3.10.20.30">
    <property type="match status" value="1"/>
</dbReference>
<dbReference type="InterPro" id="IPR004095">
    <property type="entry name" value="TGS"/>
</dbReference>
<dbReference type="Pfam" id="PF01926">
    <property type="entry name" value="MMR_HSR1"/>
    <property type="match status" value="1"/>
</dbReference>
<organism evidence="9 10">
    <name type="scientific">Salinicoccus hispanicus</name>
    <dbReference type="NCBI Taxonomy" id="157225"/>
    <lineage>
        <taxon>Bacteria</taxon>
        <taxon>Bacillati</taxon>
        <taxon>Bacillota</taxon>
        <taxon>Bacilli</taxon>
        <taxon>Bacillales</taxon>
        <taxon>Staphylococcaceae</taxon>
        <taxon>Salinicoccus</taxon>
    </lineage>
</organism>
<accession>A0A6N8U524</accession>
<proteinExistence type="inferred from homology"/>
<dbReference type="FunFam" id="3.10.20.30:FF:000001">
    <property type="entry name" value="Ribosome-binding ATPase YchF"/>
    <property type="match status" value="1"/>
</dbReference>
<dbReference type="InterPro" id="IPR012675">
    <property type="entry name" value="Beta-grasp_dom_sf"/>
</dbReference>
<dbReference type="InterPro" id="IPR012676">
    <property type="entry name" value="TGS-like"/>
</dbReference>
<dbReference type="PIRSF" id="PIRSF006641">
    <property type="entry name" value="CHP00092"/>
    <property type="match status" value="1"/>
</dbReference>
<dbReference type="InterPro" id="IPR013029">
    <property type="entry name" value="YchF_C"/>
</dbReference>
<dbReference type="SUPFAM" id="SSF81271">
    <property type="entry name" value="TGS-like"/>
    <property type="match status" value="1"/>
</dbReference>
<dbReference type="InterPro" id="IPR041706">
    <property type="entry name" value="YchF_N"/>
</dbReference>
<keyword evidence="5" id="KW-0460">Magnesium</keyword>
<dbReference type="Gene3D" id="1.10.150.300">
    <property type="entry name" value="TGS-like domain"/>
    <property type="match status" value="1"/>
</dbReference>
<dbReference type="GO" id="GO:0043023">
    <property type="term" value="F:ribosomal large subunit binding"/>
    <property type="evidence" value="ECO:0007669"/>
    <property type="project" value="UniProtKB-UniRule"/>
</dbReference>
<dbReference type="PRINTS" id="PR00326">
    <property type="entry name" value="GTP1OBG"/>
</dbReference>
<dbReference type="Gene3D" id="3.40.50.300">
    <property type="entry name" value="P-loop containing nucleotide triphosphate hydrolases"/>
    <property type="match status" value="1"/>
</dbReference>
<dbReference type="InterPro" id="IPR027417">
    <property type="entry name" value="P-loop_NTPase"/>
</dbReference>
<evidence type="ECO:0000256" key="5">
    <source>
        <dbReference type="ARBA" id="ARBA00022842"/>
    </source>
</evidence>
<comment type="caution">
    <text evidence="9">The sequence shown here is derived from an EMBL/GenBank/DDBJ whole genome shotgun (WGS) entry which is preliminary data.</text>
</comment>
<dbReference type="PROSITE" id="PS51710">
    <property type="entry name" value="G_OBG"/>
    <property type="match status" value="1"/>
</dbReference>
<evidence type="ECO:0000313" key="9">
    <source>
        <dbReference type="EMBL" id="MXQ51585.1"/>
    </source>
</evidence>
<feature type="domain" description="OBG-type G" evidence="7">
    <location>
        <begin position="3"/>
        <end position="259"/>
    </location>
</feature>
<comment type="function">
    <text evidence="6">ATPase that binds to both the 70S ribosome and the 50S ribosomal subunit in a nucleotide-independent manner.</text>
</comment>
<comment type="cofactor">
    <cofactor evidence="1">
        <name>Mg(2+)</name>
        <dbReference type="ChEBI" id="CHEBI:18420"/>
    </cofactor>
</comment>
<evidence type="ECO:0000256" key="4">
    <source>
        <dbReference type="ARBA" id="ARBA00022840"/>
    </source>
</evidence>
<keyword evidence="3 6" id="KW-0547">Nucleotide-binding</keyword>
<keyword evidence="2" id="KW-0479">Metal-binding</keyword>
<feature type="domain" description="TGS" evidence="8">
    <location>
        <begin position="281"/>
        <end position="364"/>
    </location>
</feature>
<feature type="binding site" evidence="6">
    <location>
        <begin position="12"/>
        <end position="17"/>
    </location>
    <ligand>
        <name>ATP</name>
        <dbReference type="ChEBI" id="CHEBI:30616"/>
    </ligand>
</feature>
<name>A0A6N8U524_9STAP</name>
<dbReference type="AlphaFoldDB" id="A0A6N8U524"/>
<evidence type="ECO:0000259" key="8">
    <source>
        <dbReference type="PROSITE" id="PS51880"/>
    </source>
</evidence>
<dbReference type="GO" id="GO:0005737">
    <property type="term" value="C:cytoplasm"/>
    <property type="evidence" value="ECO:0007669"/>
    <property type="project" value="TreeGrafter"/>
</dbReference>
<dbReference type="GO" id="GO:0046872">
    <property type="term" value="F:metal ion binding"/>
    <property type="evidence" value="ECO:0007669"/>
    <property type="project" value="UniProtKB-KW"/>
</dbReference>
<dbReference type="InterPro" id="IPR031167">
    <property type="entry name" value="G_OBG"/>
</dbReference>
<evidence type="ECO:0000313" key="10">
    <source>
        <dbReference type="Proteomes" id="UP000436284"/>
    </source>
</evidence>
<dbReference type="GO" id="GO:0005525">
    <property type="term" value="F:GTP binding"/>
    <property type="evidence" value="ECO:0007669"/>
    <property type="project" value="InterPro"/>
</dbReference>
<evidence type="ECO:0000259" key="7">
    <source>
        <dbReference type="PROSITE" id="PS51710"/>
    </source>
</evidence>
<dbReference type="EMBL" id="WUUK01000004">
    <property type="protein sequence ID" value="MXQ51585.1"/>
    <property type="molecule type" value="Genomic_DNA"/>
</dbReference>
<keyword evidence="10" id="KW-1185">Reference proteome</keyword>
<dbReference type="PANTHER" id="PTHR23305">
    <property type="entry name" value="OBG GTPASE FAMILY"/>
    <property type="match status" value="1"/>
</dbReference>
<dbReference type="FunFam" id="1.10.150.300:FF:000004">
    <property type="entry name" value="Ribosome-binding ATPase YchF"/>
    <property type="match status" value="1"/>
</dbReference>
<dbReference type="Proteomes" id="UP000436284">
    <property type="component" value="Unassembled WGS sequence"/>
</dbReference>
<keyword evidence="4 6" id="KW-0067">ATP-binding</keyword>